<proteinExistence type="inferred from homology"/>
<dbReference type="GO" id="GO:0006508">
    <property type="term" value="P:proteolysis"/>
    <property type="evidence" value="ECO:0007669"/>
    <property type="project" value="UniProtKB-UniRule"/>
</dbReference>
<accession>A0A1G5ZQ77</accession>
<sequence>MTLRKNRNFRLDSYETPMSYAAFEAEVAKVNDILCAVNVLVWDSRTMMPPAAAEARGKQLGTLVAVAREIATGDSMRKSLDAARMELAGMPGEHLRRRALDDAASAIATLGRIPARLVQESAERRTEGQAIWIKARAENDFAAFVPVLERTVALQREIGEHIGYADHPYDAACGTFEPDISWAQLKHLYADLKGAIGPLLQAALQARPARVDVLERTYPIEKQKAFSKAVAARMGYDFERGRLDDTVHPFEISFTRTDARITGRFRENWLPGGLFAVWHEAGHGIYEQGVAPEFTRSVFTTDLLNLYAVGGTSFGMHESQSRLWENRVGRSRRFWEQNFGALQAEFPGQLADVSVAEFWRAVNAPRPSLIRVEADELTYDLHIILRSEIEAGLMDGTLRVADLPAIWADKVRGYLGLDVPTNTLGVLQDAHWSAGMIGSFPTYTMGNIMSSQLFKAATKVPEIERGLEAGDYVPLRTWLGDKVHRHGRSLTPAEIMNAATGKVLGTDDYIDDLRRKVAELHA</sequence>
<evidence type="ECO:0000256" key="2">
    <source>
        <dbReference type="PIRSR" id="PIRSR006615-1"/>
    </source>
</evidence>
<dbReference type="EC" id="3.4.17.19" evidence="1"/>
<dbReference type="CDD" id="cd06460">
    <property type="entry name" value="M32_Taq"/>
    <property type="match status" value="1"/>
</dbReference>
<dbReference type="EMBL" id="FMXM01000024">
    <property type="protein sequence ID" value="SDA96730.1"/>
    <property type="molecule type" value="Genomic_DNA"/>
</dbReference>
<evidence type="ECO:0000313" key="4">
    <source>
        <dbReference type="EMBL" id="SDA96730.1"/>
    </source>
</evidence>
<keyword evidence="1" id="KW-0378">Hydrolase</keyword>
<name>A0A1G5ZQ77_9HYPH</name>
<protein>
    <recommendedName>
        <fullName evidence="1">Metal-dependent carboxypeptidase</fullName>
        <ecNumber evidence="1">3.4.17.19</ecNumber>
    </recommendedName>
</protein>
<comment type="function">
    <text evidence="1">Broad specificity carboxypetidase that releases amino acids sequentially from the C-terminus, including neutral, aromatic, polar and basic residues.</text>
</comment>
<comment type="catalytic activity">
    <reaction evidence="1">
        <text>Release of a C-terminal amino acid with broad specificity, except for -Pro.</text>
        <dbReference type="EC" id="3.4.17.19"/>
    </reaction>
</comment>
<dbReference type="PANTHER" id="PTHR34217:SF1">
    <property type="entry name" value="CARBOXYPEPTIDASE 1"/>
    <property type="match status" value="1"/>
</dbReference>
<comment type="similarity">
    <text evidence="1">Belongs to the peptidase M32 family.</text>
</comment>
<dbReference type="STRING" id="1165689.SAMN02927914_05729"/>
<gene>
    <name evidence="4" type="ORF">SAMN02927914_05729</name>
</gene>
<feature type="binding site" evidence="2">
    <location>
        <position position="283"/>
    </location>
    <ligand>
        <name>Zn(2+)</name>
        <dbReference type="ChEBI" id="CHEBI:29105"/>
        <note>catalytic</note>
    </ligand>
</feature>
<dbReference type="Pfam" id="PF02074">
    <property type="entry name" value="Peptidase_M32"/>
    <property type="match status" value="1"/>
</dbReference>
<comment type="cofactor">
    <cofactor evidence="2">
        <name>Zn(2+)</name>
        <dbReference type="ChEBI" id="CHEBI:29105"/>
    </cofactor>
    <text evidence="2">Binds 1 zinc ion per subunit.</text>
</comment>
<reference evidence="4 5" key="1">
    <citation type="submission" date="2016-10" db="EMBL/GenBank/DDBJ databases">
        <authorList>
            <person name="de Groot N.N."/>
        </authorList>
    </citation>
    <scope>NUCLEOTIDE SEQUENCE [LARGE SCALE GENOMIC DNA]</scope>
    <source>
        <strain evidence="4 5">CGMCC 1.12097</strain>
    </source>
</reference>
<dbReference type="PANTHER" id="PTHR34217">
    <property type="entry name" value="METAL-DEPENDENT CARBOXYPEPTIDASE"/>
    <property type="match status" value="1"/>
</dbReference>
<dbReference type="Proteomes" id="UP000198588">
    <property type="component" value="Unassembled WGS sequence"/>
</dbReference>
<dbReference type="GO" id="GO:0046872">
    <property type="term" value="F:metal ion binding"/>
    <property type="evidence" value="ECO:0007669"/>
    <property type="project" value="UniProtKB-KW"/>
</dbReference>
<dbReference type="InterPro" id="IPR001333">
    <property type="entry name" value="Peptidase_M32_Taq"/>
</dbReference>
<dbReference type="AlphaFoldDB" id="A0A1G5ZQ77"/>
<dbReference type="SUPFAM" id="SSF55486">
    <property type="entry name" value="Metalloproteases ('zincins'), catalytic domain"/>
    <property type="match status" value="1"/>
</dbReference>
<keyword evidence="1" id="KW-0482">Metalloprotease</keyword>
<evidence type="ECO:0000313" key="5">
    <source>
        <dbReference type="Proteomes" id="UP000198588"/>
    </source>
</evidence>
<evidence type="ECO:0000256" key="3">
    <source>
        <dbReference type="PIRSR" id="PIRSR006615-2"/>
    </source>
</evidence>
<feature type="binding site" evidence="2">
    <location>
        <position position="279"/>
    </location>
    <ligand>
        <name>Zn(2+)</name>
        <dbReference type="ChEBI" id="CHEBI:29105"/>
        <note>catalytic</note>
    </ligand>
</feature>
<dbReference type="PRINTS" id="PR00998">
    <property type="entry name" value="CRBOXYPTASET"/>
</dbReference>
<keyword evidence="2" id="KW-0862">Zinc</keyword>
<dbReference type="PROSITE" id="PS52034">
    <property type="entry name" value="PEPTIDASE_M32"/>
    <property type="match status" value="1"/>
</dbReference>
<feature type="active site" description="Proton donor/acceptor" evidence="3">
    <location>
        <position position="280"/>
    </location>
</feature>
<feature type="binding site" evidence="2">
    <location>
        <position position="318"/>
    </location>
    <ligand>
        <name>Zn(2+)</name>
        <dbReference type="ChEBI" id="CHEBI:29105"/>
        <note>catalytic</note>
    </ligand>
</feature>
<dbReference type="PIRSF" id="PIRSF006615">
    <property type="entry name" value="Zn_crbxpep_Taq"/>
    <property type="match status" value="1"/>
</dbReference>
<keyword evidence="1" id="KW-0645">Protease</keyword>
<evidence type="ECO:0000256" key="1">
    <source>
        <dbReference type="PIRNR" id="PIRNR006615"/>
    </source>
</evidence>
<dbReference type="GO" id="GO:0004181">
    <property type="term" value="F:metallocarboxypeptidase activity"/>
    <property type="evidence" value="ECO:0007669"/>
    <property type="project" value="UniProtKB-UniRule"/>
</dbReference>
<keyword evidence="1 4" id="KW-0121">Carboxypeptidase</keyword>
<dbReference type="Gene3D" id="1.10.1370.30">
    <property type="match status" value="1"/>
</dbReference>
<organism evidence="4 5">
    <name type="scientific">Mesorhizobium qingshengii</name>
    <dbReference type="NCBI Taxonomy" id="1165689"/>
    <lineage>
        <taxon>Bacteria</taxon>
        <taxon>Pseudomonadati</taxon>
        <taxon>Pseudomonadota</taxon>
        <taxon>Alphaproteobacteria</taxon>
        <taxon>Hyphomicrobiales</taxon>
        <taxon>Phyllobacteriaceae</taxon>
        <taxon>Mesorhizobium</taxon>
    </lineage>
</organism>
<keyword evidence="1 2" id="KW-0479">Metal-binding</keyword>